<dbReference type="GO" id="GO:0006508">
    <property type="term" value="P:proteolysis"/>
    <property type="evidence" value="ECO:0007669"/>
    <property type="project" value="UniProtKB-KW"/>
</dbReference>
<dbReference type="AlphaFoldDB" id="A0A9P8Y9I5"/>
<evidence type="ECO:0000313" key="5">
    <source>
        <dbReference type="EMBL" id="KAH7033061.1"/>
    </source>
</evidence>
<dbReference type="GO" id="GO:0008234">
    <property type="term" value="F:cysteine-type peptidase activity"/>
    <property type="evidence" value="ECO:0007669"/>
    <property type="project" value="InterPro"/>
</dbReference>
<feature type="domain" description="Ubiquitin-like protease family profile" evidence="4">
    <location>
        <begin position="259"/>
        <end position="399"/>
    </location>
</feature>
<dbReference type="EMBL" id="JAGTJQ010000004">
    <property type="protein sequence ID" value="KAH7033061.1"/>
    <property type="molecule type" value="Genomic_DNA"/>
</dbReference>
<evidence type="ECO:0000256" key="3">
    <source>
        <dbReference type="ARBA" id="ARBA00022801"/>
    </source>
</evidence>
<sequence length="441" mass="50922">MATIIYEMDAIIDSPSCVMYRRVFKALSMDPESKLPGFEMNTWSGTMWSHFLNASEMRSQQATIYRLIAYMGFSQWFDAQKTDFEEKYAFRGHRRTGRRLASIVLDHLLKLERQDTKKRTRLIRMNSHGKKLRAIVKIHGWWILFHQRIWDFIKSNAILSKTTSELEGLEYFEPLKTCLDEQMTTFADTGKTDFSSFLYSLTKSASNLLKSQVDRLRQDFEVEEVTPAMVSAKVHDLKQGLLQMCRAGRRDVFWVNGKYEVDRQVIDTLDPDTWLNGWVINVGLELADKPLTTSSQWSFHFKGSLEQVRQRFDNDMTNAISIAFCPLFHDNHFTLLEINMPDNTIRHYNSMASEDTASSVQRAVVGSFGPNWTYDETPCPQQTDTSSCGLSVFHIASMRMNNVSMEEMVPMNANKCRADLADLFLRAIDRGAIWVGRRIAK</sequence>
<evidence type="ECO:0000256" key="1">
    <source>
        <dbReference type="ARBA" id="ARBA00005234"/>
    </source>
</evidence>
<dbReference type="InterPro" id="IPR038765">
    <property type="entry name" value="Papain-like_cys_pep_sf"/>
</dbReference>
<name>A0A9P8Y9I5_9PEZI</name>
<dbReference type="OrthoDB" id="5084510at2759"/>
<keyword evidence="6" id="KW-1185">Reference proteome</keyword>
<comment type="caution">
    <text evidence="5">The sequence shown here is derived from an EMBL/GenBank/DDBJ whole genome shotgun (WGS) entry which is preliminary data.</text>
</comment>
<keyword evidence="2" id="KW-0645">Protease</keyword>
<organism evidence="5 6">
    <name type="scientific">Microdochium trichocladiopsis</name>
    <dbReference type="NCBI Taxonomy" id="1682393"/>
    <lineage>
        <taxon>Eukaryota</taxon>
        <taxon>Fungi</taxon>
        <taxon>Dikarya</taxon>
        <taxon>Ascomycota</taxon>
        <taxon>Pezizomycotina</taxon>
        <taxon>Sordariomycetes</taxon>
        <taxon>Xylariomycetidae</taxon>
        <taxon>Xylariales</taxon>
        <taxon>Microdochiaceae</taxon>
        <taxon>Microdochium</taxon>
    </lineage>
</organism>
<keyword evidence="3" id="KW-0378">Hydrolase</keyword>
<dbReference type="SUPFAM" id="SSF54001">
    <property type="entry name" value="Cysteine proteinases"/>
    <property type="match status" value="1"/>
</dbReference>
<accession>A0A9P8Y9I5</accession>
<gene>
    <name evidence="5" type="ORF">B0I36DRAFT_383005</name>
</gene>
<comment type="similarity">
    <text evidence="1">Belongs to the peptidase C48 family.</text>
</comment>
<dbReference type="Proteomes" id="UP000756346">
    <property type="component" value="Unassembled WGS sequence"/>
</dbReference>
<dbReference type="InterPro" id="IPR003653">
    <property type="entry name" value="Peptidase_C48_C"/>
</dbReference>
<dbReference type="GeneID" id="70190486"/>
<evidence type="ECO:0000313" key="6">
    <source>
        <dbReference type="Proteomes" id="UP000756346"/>
    </source>
</evidence>
<evidence type="ECO:0000256" key="2">
    <source>
        <dbReference type="ARBA" id="ARBA00022670"/>
    </source>
</evidence>
<proteinExistence type="inferred from homology"/>
<dbReference type="Gene3D" id="3.40.395.10">
    <property type="entry name" value="Adenoviral Proteinase, Chain A"/>
    <property type="match status" value="1"/>
</dbReference>
<protein>
    <recommendedName>
        <fullName evidence="4">Ubiquitin-like protease family profile domain-containing protein</fullName>
    </recommendedName>
</protein>
<dbReference type="PROSITE" id="PS50600">
    <property type="entry name" value="ULP_PROTEASE"/>
    <property type="match status" value="1"/>
</dbReference>
<dbReference type="RefSeq" id="XP_046013893.1">
    <property type="nucleotide sequence ID" value="XM_046160940.1"/>
</dbReference>
<dbReference type="GO" id="GO:0019783">
    <property type="term" value="F:ubiquitin-like protein peptidase activity"/>
    <property type="evidence" value="ECO:0007669"/>
    <property type="project" value="UniProtKB-ARBA"/>
</dbReference>
<evidence type="ECO:0000259" key="4">
    <source>
        <dbReference type="PROSITE" id="PS50600"/>
    </source>
</evidence>
<reference evidence="5" key="1">
    <citation type="journal article" date="2021" name="Nat. Commun.">
        <title>Genetic determinants of endophytism in the Arabidopsis root mycobiome.</title>
        <authorList>
            <person name="Mesny F."/>
            <person name="Miyauchi S."/>
            <person name="Thiergart T."/>
            <person name="Pickel B."/>
            <person name="Atanasova L."/>
            <person name="Karlsson M."/>
            <person name="Huettel B."/>
            <person name="Barry K.W."/>
            <person name="Haridas S."/>
            <person name="Chen C."/>
            <person name="Bauer D."/>
            <person name="Andreopoulos W."/>
            <person name="Pangilinan J."/>
            <person name="LaButti K."/>
            <person name="Riley R."/>
            <person name="Lipzen A."/>
            <person name="Clum A."/>
            <person name="Drula E."/>
            <person name="Henrissat B."/>
            <person name="Kohler A."/>
            <person name="Grigoriev I.V."/>
            <person name="Martin F.M."/>
            <person name="Hacquard S."/>
        </authorList>
    </citation>
    <scope>NUCLEOTIDE SEQUENCE</scope>
    <source>
        <strain evidence="5">MPI-CAGE-CH-0230</strain>
    </source>
</reference>
<dbReference type="Pfam" id="PF02902">
    <property type="entry name" value="Peptidase_C48"/>
    <property type="match status" value="1"/>
</dbReference>